<keyword evidence="4" id="KW-1185">Reference proteome</keyword>
<dbReference type="PANTHER" id="PTHR43384">
    <property type="entry name" value="SEPTUM SITE-DETERMINING PROTEIN MIND HOMOLOG, CHLOROPLASTIC-RELATED"/>
    <property type="match status" value="1"/>
</dbReference>
<evidence type="ECO:0000256" key="1">
    <source>
        <dbReference type="ARBA" id="ARBA00022741"/>
    </source>
</evidence>
<keyword evidence="1" id="KW-0547">Nucleotide-binding</keyword>
<dbReference type="PIRSF" id="PIRSF003092">
    <property type="entry name" value="MinD"/>
    <property type="match status" value="1"/>
</dbReference>
<dbReference type="PANTHER" id="PTHR43384:SF4">
    <property type="entry name" value="CELLULOSE BIOSYNTHESIS PROTEIN BCSQ-RELATED"/>
    <property type="match status" value="1"/>
</dbReference>
<name>A0ABY1JCL6_9BACT</name>
<dbReference type="InterPro" id="IPR050625">
    <property type="entry name" value="ParA/MinD_ATPase"/>
</dbReference>
<accession>A0ABY1JCL6</accession>
<keyword evidence="3" id="KW-0282">Flagellum</keyword>
<dbReference type="Proteomes" id="UP000185093">
    <property type="component" value="Unassembled WGS sequence"/>
</dbReference>
<reference evidence="3 4" key="1">
    <citation type="submission" date="2016-11" db="EMBL/GenBank/DDBJ databases">
        <authorList>
            <person name="Varghese N."/>
            <person name="Submissions S."/>
        </authorList>
    </citation>
    <scope>NUCLEOTIDE SEQUENCE [LARGE SCALE GENOMIC DNA]</scope>
    <source>
        <strain evidence="3 4">DSM 20664</strain>
    </source>
</reference>
<gene>
    <name evidence="3" type="ORF">SAMN05444368_0824</name>
</gene>
<dbReference type="SUPFAM" id="SSF52540">
    <property type="entry name" value="P-loop containing nucleoside triphosphate hydrolases"/>
    <property type="match status" value="1"/>
</dbReference>
<dbReference type="InterPro" id="IPR033756">
    <property type="entry name" value="YlxH/NBP35"/>
</dbReference>
<evidence type="ECO:0000313" key="4">
    <source>
        <dbReference type="Proteomes" id="UP000185093"/>
    </source>
</evidence>
<dbReference type="EMBL" id="FSQZ01000001">
    <property type="protein sequence ID" value="SIN65856.1"/>
    <property type="molecule type" value="Genomic_DNA"/>
</dbReference>
<keyword evidence="2" id="KW-0067">ATP-binding</keyword>
<proteinExistence type="predicted"/>
<keyword evidence="3" id="KW-0966">Cell projection</keyword>
<dbReference type="InterPro" id="IPR027417">
    <property type="entry name" value="P-loop_NTPase"/>
</dbReference>
<dbReference type="CDD" id="cd02038">
    <property type="entry name" value="FlhG-like"/>
    <property type="match status" value="1"/>
</dbReference>
<dbReference type="RefSeq" id="WP_074199361.1">
    <property type="nucleotide sequence ID" value="NZ_FSQZ01000001.1"/>
</dbReference>
<dbReference type="Pfam" id="PF10609">
    <property type="entry name" value="ParA"/>
    <property type="match status" value="1"/>
</dbReference>
<dbReference type="InterPro" id="IPR025501">
    <property type="entry name" value="MinD_FleN"/>
</dbReference>
<dbReference type="InterPro" id="IPR033875">
    <property type="entry name" value="FlhG"/>
</dbReference>
<evidence type="ECO:0000256" key="2">
    <source>
        <dbReference type="ARBA" id="ARBA00022840"/>
    </source>
</evidence>
<sequence>MKKKDQAFELRNLKRKIAGGIKTYTVASGKGGVGKTSLSVNLALALGSMGIRTIVLDGDLGLANVDVMFGMYPKYHLGHVISGEKKLSEILVSVQENVYILPGGTGLQDMADLDMTKQVKLIEEFSSLEEYGNVLLIDTGAGIHRSIVVFAIASDSLILVTSPDPTAIRDCYGLLKAVSLSAAASPEVHLIINMAKSNKEALEIASRLQFTARDFLDINLNMAGYILRDPHVEEAVKIGIPFIIADPNCEASKCVIQIARKIFNLENEEGIEEVPTGRGIKAFCMRLLRQLQLR</sequence>
<evidence type="ECO:0000313" key="3">
    <source>
        <dbReference type="EMBL" id="SIN65856.1"/>
    </source>
</evidence>
<protein>
    <submittedName>
        <fullName evidence="3">Flagellar biosynthesis protein FlhG</fullName>
    </submittedName>
</protein>
<organism evidence="3 4">
    <name type="scientific">Acetomicrobium flavidum</name>
    <dbReference type="NCBI Taxonomy" id="49896"/>
    <lineage>
        <taxon>Bacteria</taxon>
        <taxon>Thermotogati</taxon>
        <taxon>Synergistota</taxon>
        <taxon>Synergistia</taxon>
        <taxon>Synergistales</taxon>
        <taxon>Acetomicrobiaceae</taxon>
        <taxon>Acetomicrobium</taxon>
    </lineage>
</organism>
<keyword evidence="3" id="KW-0969">Cilium</keyword>
<dbReference type="Gene3D" id="3.40.50.300">
    <property type="entry name" value="P-loop containing nucleotide triphosphate hydrolases"/>
    <property type="match status" value="1"/>
</dbReference>
<comment type="caution">
    <text evidence="3">The sequence shown here is derived from an EMBL/GenBank/DDBJ whole genome shotgun (WGS) entry which is preliminary data.</text>
</comment>